<sequence>MSELEGLDPHLQNGIYGKKQLNPDEKRHYLGTFRERVYMTQTVATFGQADYLPLWERSLLDHEDATLLINGNLPIDLVNKYIKLASYYGVAFTLVTDAAYHTEPKDLAVVLTAHEAVNIKDIAIEDQVKLVEETKAPSKKAHWYDRLFGK</sequence>
<dbReference type="Pfam" id="PF07997">
    <property type="entry name" value="DUF1694"/>
    <property type="match status" value="1"/>
</dbReference>
<dbReference type="RefSeq" id="WP_027698635.1">
    <property type="nucleotide sequence ID" value="NZ_DF820486.1"/>
</dbReference>
<dbReference type="Gene3D" id="3.30.1330.30">
    <property type="match status" value="1"/>
</dbReference>
<proteinExistence type="predicted"/>
<dbReference type="AlphaFoldDB" id="A0A069CT06"/>
<dbReference type="OrthoDB" id="95278at2"/>
<dbReference type="InterPro" id="IPR029064">
    <property type="entry name" value="Ribosomal_eL30-like_sf"/>
</dbReference>
<evidence type="ECO:0000313" key="1">
    <source>
        <dbReference type="EMBL" id="GAK30537.1"/>
    </source>
</evidence>
<evidence type="ECO:0000313" key="2">
    <source>
        <dbReference type="Proteomes" id="UP000030643"/>
    </source>
</evidence>
<keyword evidence="2" id="KW-1185">Reference proteome</keyword>
<name>A0A069CT06_WEIOS</name>
<dbReference type="InterPro" id="IPR012543">
    <property type="entry name" value="DUF1694"/>
</dbReference>
<dbReference type="Proteomes" id="UP000030643">
    <property type="component" value="Unassembled WGS sequence"/>
</dbReference>
<gene>
    <name evidence="1" type="ORF">WOSG25_031340</name>
</gene>
<organism evidence="1 2">
    <name type="scientific">Weissella oryzae (strain DSM 25784 / JCM 18191 / LMG 30913 / SG25)</name>
    <dbReference type="NCBI Taxonomy" id="1329250"/>
    <lineage>
        <taxon>Bacteria</taxon>
        <taxon>Bacillati</taxon>
        <taxon>Bacillota</taxon>
        <taxon>Bacilli</taxon>
        <taxon>Lactobacillales</taxon>
        <taxon>Lactobacillaceae</taxon>
        <taxon>Weissella</taxon>
    </lineage>
</organism>
<dbReference type="PIRSF" id="PIRSF034303">
    <property type="entry name" value="DUF1694"/>
    <property type="match status" value="1"/>
</dbReference>
<dbReference type="EMBL" id="DF820486">
    <property type="protein sequence ID" value="GAK30537.1"/>
    <property type="molecule type" value="Genomic_DNA"/>
</dbReference>
<dbReference type="STRING" id="1329250.WOSG25_031340"/>
<dbReference type="SUPFAM" id="SSF160515">
    <property type="entry name" value="YueI-like"/>
    <property type="match status" value="1"/>
</dbReference>
<accession>A0A069CT06</accession>
<reference evidence="2" key="1">
    <citation type="journal article" date="2014" name="Genome Announc.">
        <title>Draft genome sequence of Weissella oryzae SG25T, isolated from fermented rice grains.</title>
        <authorList>
            <person name="Tanizawa Y."/>
            <person name="Fujisawa T."/>
            <person name="Mochizuki T."/>
            <person name="Kaminuma E."/>
            <person name="Suzuki Y."/>
            <person name="Nakamura Y."/>
            <person name="Tohno M."/>
        </authorList>
    </citation>
    <scope>NUCLEOTIDE SEQUENCE [LARGE SCALE GENOMIC DNA]</scope>
    <source>
        <strain evidence="2">DSM 25784 / JCM 18191 / LMG 30913 / SG25</strain>
    </source>
</reference>
<protein>
    <submittedName>
        <fullName evidence="1">Hypothtical protein</fullName>
    </submittedName>
</protein>
<dbReference type="eggNOG" id="COG5506">
    <property type="taxonomic scope" value="Bacteria"/>
</dbReference>